<protein>
    <submittedName>
        <fullName evidence="1">Uncharacterized protein</fullName>
    </submittedName>
</protein>
<organism evidence="1 2">
    <name type="scientific">Tropicibacter naphthalenivorans</name>
    <dbReference type="NCBI Taxonomy" id="441103"/>
    <lineage>
        <taxon>Bacteria</taxon>
        <taxon>Pseudomonadati</taxon>
        <taxon>Pseudomonadota</taxon>
        <taxon>Alphaproteobacteria</taxon>
        <taxon>Rhodobacterales</taxon>
        <taxon>Roseobacteraceae</taxon>
        <taxon>Tropicibacter</taxon>
    </lineage>
</organism>
<dbReference type="AlphaFoldDB" id="A0A0P1GHZ0"/>
<sequence length="330" mass="35718">MGVGGGDLDRNVAGLTLGQILEVRAGGEAERGAGDGRRAFARLAADRIGQARAVVVAVHIRAKRCQIDGDARAIFDSIRRGGLKRGRIVGPGHRDCDLIHSRRTVRIGSGDLDRDIAGLAIGKVLEVRAGVKAERGPRDGRHTCCGLPRHAVGQRGPVVVTVHVRAERRQIQQARRAVFIGGHRARRQGRCIVAARHGDIKGRGRLVPGAVLHHQRDRLGRAVPDGEIVEIRQGIEGDLHSFAGPNGCRLDGRQVFDCDNAATGRGGADHGNRITVKVIDIHRQDQRSILFGHRSTAQQRQGPVIPVHRIGEIVELEIFEMLELVVPVSP</sequence>
<keyword evidence="2" id="KW-1185">Reference proteome</keyword>
<evidence type="ECO:0000313" key="1">
    <source>
        <dbReference type="EMBL" id="CUH81394.1"/>
    </source>
</evidence>
<dbReference type="EMBL" id="CYSE01000008">
    <property type="protein sequence ID" value="CUH81394.1"/>
    <property type="molecule type" value="Genomic_DNA"/>
</dbReference>
<accession>A0A0P1GHZ0</accession>
<gene>
    <name evidence="1" type="ORF">TRN7648_03446</name>
</gene>
<name>A0A0P1GHZ0_9RHOB</name>
<evidence type="ECO:0000313" key="2">
    <source>
        <dbReference type="Proteomes" id="UP000054935"/>
    </source>
</evidence>
<reference evidence="1 2" key="1">
    <citation type="submission" date="2015-09" db="EMBL/GenBank/DDBJ databases">
        <authorList>
            <consortium name="Swine Surveillance"/>
        </authorList>
    </citation>
    <scope>NUCLEOTIDE SEQUENCE [LARGE SCALE GENOMIC DNA]</scope>
    <source>
        <strain evidence="1 2">CECT 7648</strain>
    </source>
</reference>
<proteinExistence type="predicted"/>
<dbReference type="Proteomes" id="UP000054935">
    <property type="component" value="Unassembled WGS sequence"/>
</dbReference>